<organism evidence="2">
    <name type="scientific">Octopus bimaculoides</name>
    <name type="common">California two-spotted octopus</name>
    <dbReference type="NCBI Taxonomy" id="37653"/>
    <lineage>
        <taxon>Eukaryota</taxon>
        <taxon>Metazoa</taxon>
        <taxon>Spiralia</taxon>
        <taxon>Lophotrochozoa</taxon>
        <taxon>Mollusca</taxon>
        <taxon>Cephalopoda</taxon>
        <taxon>Coleoidea</taxon>
        <taxon>Octopodiformes</taxon>
        <taxon>Octopoda</taxon>
        <taxon>Incirrata</taxon>
        <taxon>Octopodidae</taxon>
        <taxon>Octopus</taxon>
    </lineage>
</organism>
<name>A0A0L8IFF8_OCTBM</name>
<protein>
    <submittedName>
        <fullName evidence="2">Uncharacterized protein</fullName>
    </submittedName>
</protein>
<accession>A0A0L8IFF8</accession>
<evidence type="ECO:0000256" key="1">
    <source>
        <dbReference type="SAM" id="Phobius"/>
    </source>
</evidence>
<keyword evidence="1" id="KW-1133">Transmembrane helix</keyword>
<proteinExistence type="predicted"/>
<keyword evidence="1" id="KW-0472">Membrane</keyword>
<evidence type="ECO:0000313" key="2">
    <source>
        <dbReference type="EMBL" id="KOG00237.1"/>
    </source>
</evidence>
<sequence>MMRFFFYIFYCGLLQTSSYMAFFSFFKQITTVLVSKKKKNTKHSECSRTTTLLWMTLCFILYEHSKCLRRSCVYINNYIGV</sequence>
<dbReference type="AlphaFoldDB" id="A0A0L8IFF8"/>
<feature type="transmembrane region" description="Helical" evidence="1">
    <location>
        <begin position="6"/>
        <end position="26"/>
    </location>
</feature>
<keyword evidence="1" id="KW-0812">Transmembrane</keyword>
<gene>
    <name evidence="2" type="ORF">OCBIM_22006670mg</name>
</gene>
<reference evidence="2" key="1">
    <citation type="submission" date="2015-07" db="EMBL/GenBank/DDBJ databases">
        <title>MeaNS - Measles Nucleotide Surveillance Program.</title>
        <authorList>
            <person name="Tran T."/>
            <person name="Druce J."/>
        </authorList>
    </citation>
    <scope>NUCLEOTIDE SEQUENCE</scope>
    <source>
        <strain evidence="2">UCB-OBI-ISO-001</strain>
        <tissue evidence="2">Gonad</tissue>
    </source>
</reference>
<dbReference type="EMBL" id="KQ415833">
    <property type="protein sequence ID" value="KOG00237.1"/>
    <property type="molecule type" value="Genomic_DNA"/>
</dbReference>